<proteinExistence type="predicted"/>
<dbReference type="Proteomes" id="UP000077628">
    <property type="component" value="Unassembled WGS sequence"/>
</dbReference>
<gene>
    <name evidence="1" type="ORF">A1355_08205</name>
</gene>
<dbReference type="RefSeq" id="WP_064029635.1">
    <property type="nucleotide sequence ID" value="NZ_LUUK01000178.1"/>
</dbReference>
<sequence>MIESLADPFQNHRLLLFYKGDISALTLFLQQASGSVFFPEPLPPLSEALEEDEDAPAGKVSVHPAMLLSTANQTLQLDNDLLRIEAGFAEQVDAPGGVITVYMARFTLLDPPHLLMESRNCKFRTLPELRGRPPAEMELLRRAYVKMMEG</sequence>
<evidence type="ECO:0000313" key="1">
    <source>
        <dbReference type="EMBL" id="OAI17352.1"/>
    </source>
</evidence>
<protein>
    <submittedName>
        <fullName evidence="1">Uncharacterized protein</fullName>
    </submittedName>
</protein>
<keyword evidence="2" id="KW-1185">Reference proteome</keyword>
<organism evidence="1 2">
    <name type="scientific">Methylomonas koyamae</name>
    <dbReference type="NCBI Taxonomy" id="702114"/>
    <lineage>
        <taxon>Bacteria</taxon>
        <taxon>Pseudomonadati</taxon>
        <taxon>Pseudomonadota</taxon>
        <taxon>Gammaproteobacteria</taxon>
        <taxon>Methylococcales</taxon>
        <taxon>Methylococcaceae</taxon>
        <taxon>Methylomonas</taxon>
    </lineage>
</organism>
<accession>A0A177NHL3</accession>
<comment type="caution">
    <text evidence="1">The sequence shown here is derived from an EMBL/GenBank/DDBJ whole genome shotgun (WGS) entry which is preliminary data.</text>
</comment>
<evidence type="ECO:0000313" key="2">
    <source>
        <dbReference type="Proteomes" id="UP000077628"/>
    </source>
</evidence>
<dbReference type="EMBL" id="LUUK01000178">
    <property type="protein sequence ID" value="OAI17352.1"/>
    <property type="molecule type" value="Genomic_DNA"/>
</dbReference>
<dbReference type="AlphaFoldDB" id="A0A177NHL3"/>
<dbReference type="OrthoDB" id="6088517at2"/>
<reference evidence="2" key="1">
    <citation type="submission" date="2016-03" db="EMBL/GenBank/DDBJ databases">
        <authorList>
            <person name="Heylen K."/>
            <person name="De Vos P."/>
            <person name="Vekeman B."/>
        </authorList>
    </citation>
    <scope>NUCLEOTIDE SEQUENCE [LARGE SCALE GENOMIC DNA]</scope>
    <source>
        <strain evidence="2">R-45383</strain>
    </source>
</reference>
<dbReference type="STRING" id="702114.A1355_08205"/>
<name>A0A177NHL3_9GAMM</name>